<dbReference type="AlphaFoldDB" id="A0A6J6QMW3"/>
<keyword evidence="1" id="KW-0547">Nucleotide-binding</keyword>
<reference evidence="4" key="1">
    <citation type="submission" date="2020-05" db="EMBL/GenBank/DDBJ databases">
        <authorList>
            <person name="Chiriac C."/>
            <person name="Salcher M."/>
            <person name="Ghai R."/>
            <person name="Kavagutti S V."/>
        </authorList>
    </citation>
    <scope>NUCLEOTIDE SEQUENCE</scope>
</reference>
<evidence type="ECO:0000256" key="2">
    <source>
        <dbReference type="ARBA" id="ARBA00022840"/>
    </source>
</evidence>
<dbReference type="GO" id="GO:0005524">
    <property type="term" value="F:ATP binding"/>
    <property type="evidence" value="ECO:0007669"/>
    <property type="project" value="UniProtKB-KW"/>
</dbReference>
<dbReference type="InterPro" id="IPR050206">
    <property type="entry name" value="FtsK/SpoIIIE/SftA"/>
</dbReference>
<dbReference type="Pfam" id="PF01580">
    <property type="entry name" value="FtsK_SpoIIIE"/>
    <property type="match status" value="1"/>
</dbReference>
<evidence type="ECO:0000256" key="1">
    <source>
        <dbReference type="ARBA" id="ARBA00022741"/>
    </source>
</evidence>
<organism evidence="4">
    <name type="scientific">freshwater metagenome</name>
    <dbReference type="NCBI Taxonomy" id="449393"/>
    <lineage>
        <taxon>unclassified sequences</taxon>
        <taxon>metagenomes</taxon>
        <taxon>ecological metagenomes</taxon>
    </lineage>
</organism>
<keyword evidence="2" id="KW-0067">ATP-binding</keyword>
<dbReference type="EMBL" id="CAFBLJ010000060">
    <property type="protein sequence ID" value="CAB4874174.1"/>
    <property type="molecule type" value="Genomic_DNA"/>
</dbReference>
<dbReference type="CDD" id="cd01127">
    <property type="entry name" value="TrwB_TraG_TraD_VirD4"/>
    <property type="match status" value="1"/>
</dbReference>
<dbReference type="Gene3D" id="3.40.50.300">
    <property type="entry name" value="P-loop containing nucleotide triphosphate hydrolases"/>
    <property type="match status" value="2"/>
</dbReference>
<dbReference type="SUPFAM" id="SSF52540">
    <property type="entry name" value="P-loop containing nucleoside triphosphate hydrolases"/>
    <property type="match status" value="1"/>
</dbReference>
<dbReference type="PANTHER" id="PTHR22683:SF41">
    <property type="entry name" value="DNA TRANSLOCASE FTSK"/>
    <property type="match status" value="1"/>
</dbReference>
<evidence type="ECO:0000259" key="3">
    <source>
        <dbReference type="PROSITE" id="PS50901"/>
    </source>
</evidence>
<dbReference type="InterPro" id="IPR027417">
    <property type="entry name" value="P-loop_NTPase"/>
</dbReference>
<dbReference type="PROSITE" id="PS50901">
    <property type="entry name" value="FTSK"/>
    <property type="match status" value="1"/>
</dbReference>
<evidence type="ECO:0000313" key="4">
    <source>
        <dbReference type="EMBL" id="CAB4710983.1"/>
    </source>
</evidence>
<dbReference type="EMBL" id="CAEZYH010000008">
    <property type="protein sequence ID" value="CAB4710983.1"/>
    <property type="molecule type" value="Genomic_DNA"/>
</dbReference>
<name>A0A6J6QMW3_9ZZZZ</name>
<protein>
    <submittedName>
        <fullName evidence="4">Unannotated protein</fullName>
    </submittedName>
</protein>
<accession>A0A6J6QMW3</accession>
<gene>
    <name evidence="4" type="ORF">UFOPK2658_00404</name>
    <name evidence="5" type="ORF">UFOPK3304_01175</name>
</gene>
<feature type="domain" description="FtsK" evidence="3">
    <location>
        <begin position="478"/>
        <end position="680"/>
    </location>
</feature>
<evidence type="ECO:0000313" key="5">
    <source>
        <dbReference type="EMBL" id="CAB4874174.1"/>
    </source>
</evidence>
<dbReference type="InterPro" id="IPR002543">
    <property type="entry name" value="FtsK_dom"/>
</dbReference>
<dbReference type="GO" id="GO:0003677">
    <property type="term" value="F:DNA binding"/>
    <property type="evidence" value="ECO:0007669"/>
    <property type="project" value="InterPro"/>
</dbReference>
<sequence>MAGKSHILATKANWCGSELIVNPQAKQCSVCGAHSKRASSSRCLKCGSTHFTSETEAIADTEEVADKEQVADKQEEVVSKLLPPVVVVPPKTTDFIDTTPQSSIEGEYQVLTEVGRNFTDSLSQARWNKTLERQRELDSENQRVQREKAILGNQFADLRKELYEQAVSSFVALDQQLNEIESDVGTGTFTQEEINYESIGARPRTELVRVGGISVGTNAENSRRTPCIVPLLNASNLVIRVQRTEQAANLIQGVLTRLLVQNTPGQLLLNVIDPDVTSICSPFVRLRDINTALAPKIASTDQEIDALLRSIKESMTQNSQVLQGGWNSLGEFIDDRRGEEKVPFQVLVILGREKQRNKSRDELLQIILRQGPKLGISTIVVDSADAGDKQNLELDETNSEVIDLRGNARWMRFPLLEYSPDQAPSNSQIRQACEVVARSALVESAPLIDLDKLIPTDQEIWRKSSADRIDVLVGRGGAETVAFTLGDSKENLHNVLIGGTVGTGKSNLLLTMIYSIAANYSPEEVEMYLLDFKEGVEFARFARKDSYLPHAKIVGIQADARLGQGVLKGILKELEKRSKILLEHNVTNLANYRAETNKSMPRILVVIDEFQELFNDENVASENADLLESVVRRGRSFGIHVVLASQTISGIKGMARNQDAIFDQFRVRIALRLNRDESQVILERQNFGASELRNRGEAILNTETGQLVGNRHVVVAYASDQTVNQLTQRFHDRGKSEQPRVLQRGVLANPEHYKRLLDAQDSSKSGVIGSSLLFAEGPVEFSDIGSAGRHIVMVGDGDREAVGIIHAFTDSLSFRMKSDLQIIVLNKAHDAAEEHLNRSLWFKNLRSHGSDVDEIECISEVESLIEKRRGTTTVILAFGMHDLPEDTKNERITSPEILKEIATNGHKNGITFFGWWQNIAPLTRQFGYEWNRQMLGRIVLKTEASTIREVLGSGYFGLRTISARALFLDASGDASAEFLIPYSAMSEE</sequence>
<proteinExistence type="predicted"/>
<dbReference type="PANTHER" id="PTHR22683">
    <property type="entry name" value="SPORULATION PROTEIN RELATED"/>
    <property type="match status" value="1"/>
</dbReference>